<keyword evidence="3 10" id="KW-0808">Transferase</keyword>
<comment type="similarity">
    <text evidence="10">Belongs to the PlsY family.</text>
</comment>
<dbReference type="Proteomes" id="UP000002171">
    <property type="component" value="Unassembled WGS sequence"/>
</dbReference>
<evidence type="ECO:0000256" key="6">
    <source>
        <dbReference type="ARBA" id="ARBA00023098"/>
    </source>
</evidence>
<dbReference type="GO" id="GO:0005886">
    <property type="term" value="C:plasma membrane"/>
    <property type="evidence" value="ECO:0007669"/>
    <property type="project" value="UniProtKB-SubCell"/>
</dbReference>
<evidence type="ECO:0000256" key="8">
    <source>
        <dbReference type="ARBA" id="ARBA00023209"/>
    </source>
</evidence>
<comment type="caution">
    <text evidence="10">Lacks conserved residue(s) required for the propagation of feature annotation.</text>
</comment>
<evidence type="ECO:0000313" key="12">
    <source>
        <dbReference type="Proteomes" id="UP000002171"/>
    </source>
</evidence>
<evidence type="ECO:0000256" key="4">
    <source>
        <dbReference type="ARBA" id="ARBA00022692"/>
    </source>
</evidence>
<evidence type="ECO:0000256" key="7">
    <source>
        <dbReference type="ARBA" id="ARBA00023136"/>
    </source>
</evidence>
<evidence type="ECO:0000313" key="11">
    <source>
        <dbReference type="EMBL" id="EAR60885.1"/>
    </source>
</evidence>
<dbReference type="SMART" id="SM01207">
    <property type="entry name" value="G3P_acyltransf"/>
    <property type="match status" value="1"/>
</dbReference>
<dbReference type="InterPro" id="IPR003811">
    <property type="entry name" value="G3P_acylTferase_PlsY"/>
</dbReference>
<comment type="pathway">
    <text evidence="10">Lipid metabolism; phospholipid metabolism.</text>
</comment>
<keyword evidence="8 10" id="KW-0594">Phospholipid biosynthesis</keyword>
<evidence type="ECO:0000256" key="9">
    <source>
        <dbReference type="ARBA" id="ARBA00023264"/>
    </source>
</evidence>
<comment type="subcellular location">
    <subcellularLocation>
        <location evidence="10">Cell membrane</location>
        <topology evidence="10">Multi-pass membrane protein</topology>
    </subcellularLocation>
</comment>
<dbReference type="GO" id="GO:0008654">
    <property type="term" value="P:phospholipid biosynthetic process"/>
    <property type="evidence" value="ECO:0007669"/>
    <property type="project" value="UniProtKB-UniRule"/>
</dbReference>
<organism evidence="11 12">
    <name type="scientific">Neptuniibacter caesariensis</name>
    <dbReference type="NCBI Taxonomy" id="207954"/>
    <lineage>
        <taxon>Bacteria</taxon>
        <taxon>Pseudomonadati</taxon>
        <taxon>Pseudomonadota</taxon>
        <taxon>Gammaproteobacteria</taxon>
        <taxon>Oceanospirillales</taxon>
        <taxon>Oceanospirillaceae</taxon>
        <taxon>Neptuniibacter</taxon>
    </lineage>
</organism>
<comment type="caution">
    <text evidence="11">The sequence shown here is derived from an EMBL/GenBank/DDBJ whole genome shotgun (WGS) entry which is preliminary data.</text>
</comment>
<dbReference type="EC" id="2.3.1.275" evidence="10"/>
<gene>
    <name evidence="10" type="primary">plsY</name>
    <name evidence="11" type="ORF">MED92_16600</name>
</gene>
<keyword evidence="9 10" id="KW-1208">Phospholipid metabolism</keyword>
<dbReference type="Pfam" id="PF02660">
    <property type="entry name" value="G3P_acyltransf"/>
    <property type="match status" value="1"/>
</dbReference>
<proteinExistence type="inferred from homology"/>
<feature type="transmembrane region" description="Helical" evidence="10">
    <location>
        <begin position="156"/>
        <end position="177"/>
    </location>
</feature>
<keyword evidence="1 10" id="KW-1003">Cell membrane</keyword>
<accession>A0A7U8C3M4</accession>
<keyword evidence="6 10" id="KW-0443">Lipid metabolism</keyword>
<keyword evidence="7 10" id="KW-0472">Membrane</keyword>
<evidence type="ECO:0000256" key="5">
    <source>
        <dbReference type="ARBA" id="ARBA00022989"/>
    </source>
</evidence>
<dbReference type="EMBL" id="AAOW01000013">
    <property type="protein sequence ID" value="EAR60885.1"/>
    <property type="molecule type" value="Genomic_DNA"/>
</dbReference>
<evidence type="ECO:0000256" key="3">
    <source>
        <dbReference type="ARBA" id="ARBA00022679"/>
    </source>
</evidence>
<dbReference type="NCBIfam" id="TIGR00023">
    <property type="entry name" value="glycerol-3-phosphate 1-O-acyltransferase PlsY"/>
    <property type="match status" value="1"/>
</dbReference>
<dbReference type="RefSeq" id="WP_007020985.1">
    <property type="nucleotide sequence ID" value="NZ_CH724125.1"/>
</dbReference>
<dbReference type="PANTHER" id="PTHR30309">
    <property type="entry name" value="INNER MEMBRANE PROTEIN YGIH"/>
    <property type="match status" value="1"/>
</dbReference>
<keyword evidence="12" id="KW-1185">Reference proteome</keyword>
<dbReference type="UniPathway" id="UPA00085"/>
<evidence type="ECO:0000256" key="2">
    <source>
        <dbReference type="ARBA" id="ARBA00022516"/>
    </source>
</evidence>
<protein>
    <recommendedName>
        <fullName evidence="10">Glycerol-3-phosphate acyltransferase</fullName>
    </recommendedName>
    <alternativeName>
        <fullName evidence="10">Acyl-PO4 G3P acyltransferase</fullName>
    </alternativeName>
    <alternativeName>
        <fullName evidence="10">Acyl-phosphate--glycerol-3-phosphate acyltransferase</fullName>
    </alternativeName>
    <alternativeName>
        <fullName evidence="10">G3P acyltransferase</fullName>
        <shortName evidence="10">GPAT</shortName>
        <ecNumber evidence="10">2.3.1.275</ecNumber>
    </alternativeName>
    <alternativeName>
        <fullName evidence="10">Lysophosphatidic acid synthase</fullName>
        <shortName evidence="10">LPA synthase</shortName>
    </alternativeName>
</protein>
<dbReference type="AlphaFoldDB" id="A0A7U8C3M4"/>
<evidence type="ECO:0000256" key="1">
    <source>
        <dbReference type="ARBA" id="ARBA00022475"/>
    </source>
</evidence>
<dbReference type="PANTHER" id="PTHR30309:SF0">
    <property type="entry name" value="GLYCEROL-3-PHOSPHATE ACYLTRANSFERASE-RELATED"/>
    <property type="match status" value="1"/>
</dbReference>
<dbReference type="GO" id="GO:0043772">
    <property type="term" value="F:acyl-phosphate glycerol-3-phosphate acyltransferase activity"/>
    <property type="evidence" value="ECO:0007669"/>
    <property type="project" value="UniProtKB-UniRule"/>
</dbReference>
<reference evidence="11 12" key="1">
    <citation type="submission" date="2006-02" db="EMBL/GenBank/DDBJ databases">
        <authorList>
            <person name="Pinhassi J."/>
            <person name="Pedros-Alio C."/>
            <person name="Ferriera S."/>
            <person name="Johnson J."/>
            <person name="Kravitz S."/>
            <person name="Halpern A."/>
            <person name="Remington K."/>
            <person name="Beeson K."/>
            <person name="Tran B."/>
            <person name="Rogers Y.-H."/>
            <person name="Friedman R."/>
            <person name="Venter J.C."/>
        </authorList>
    </citation>
    <scope>NUCLEOTIDE SEQUENCE [LARGE SCALE GENOMIC DNA]</scope>
    <source>
        <strain evidence="11 12">MED92</strain>
    </source>
</reference>
<dbReference type="OrthoDB" id="9777124at2"/>
<feature type="transmembrane region" description="Helical" evidence="10">
    <location>
        <begin position="85"/>
        <end position="102"/>
    </location>
</feature>
<keyword evidence="2 10" id="KW-0444">Lipid biosynthesis</keyword>
<dbReference type="HAMAP" id="MF_01043">
    <property type="entry name" value="PlsY"/>
    <property type="match status" value="1"/>
</dbReference>
<comment type="catalytic activity">
    <reaction evidence="10">
        <text>an acyl phosphate + sn-glycerol 3-phosphate = a 1-acyl-sn-glycero-3-phosphate + phosphate</text>
        <dbReference type="Rhea" id="RHEA:34075"/>
        <dbReference type="ChEBI" id="CHEBI:43474"/>
        <dbReference type="ChEBI" id="CHEBI:57597"/>
        <dbReference type="ChEBI" id="CHEBI:57970"/>
        <dbReference type="ChEBI" id="CHEBI:59918"/>
        <dbReference type="EC" id="2.3.1.275"/>
    </reaction>
</comment>
<keyword evidence="4 10" id="KW-0812">Transmembrane</keyword>
<name>A0A7U8C3M4_NEPCE</name>
<keyword evidence="5 10" id="KW-1133">Transmembrane helix</keyword>
<sequence length="195" mass="20629">MTEPALLTFGLVLLAYLWGSIPTAVLVCHAFDIPDPRKKGSGNPGTTNVLRIGTRKAALVTLLGDAGKGYLALLPCVLLDLGSEIRALCAFAAIAGHMLPIFSSFKGGKGVATTFGACFGLFWPLAIVQLLVWSILAGISRRSSLASVGTALVSPIFIWLSAPQYIAIMLVISLLLITRHRSNISNLLSGTEPRI</sequence>
<comment type="function">
    <text evidence="10">Catalyzes the transfer of an acyl group from acyl-phosphate (acyl-PO(4)) to glycerol-3-phosphate (G3P) to form lysophosphatidic acid (LPA). This enzyme utilizes acyl-phosphate as fatty acyl donor, but not acyl-CoA or acyl-ACP.</text>
</comment>
<evidence type="ECO:0000256" key="10">
    <source>
        <dbReference type="HAMAP-Rule" id="MF_01043"/>
    </source>
</evidence>
<comment type="subunit">
    <text evidence="10">Probably interacts with PlsX.</text>
</comment>
<feature type="transmembrane region" description="Helical" evidence="10">
    <location>
        <begin position="114"/>
        <end position="136"/>
    </location>
</feature>